<accession>A0AA43GTY6</accession>
<protein>
    <submittedName>
        <fullName evidence="1">Uncharacterized protein</fullName>
    </submittedName>
</protein>
<organism evidence="1 2">
    <name type="scientific">Chrysosporum bergii ANA360D</name>
    <dbReference type="NCBI Taxonomy" id="617107"/>
    <lineage>
        <taxon>Bacteria</taxon>
        <taxon>Bacillati</taxon>
        <taxon>Cyanobacteriota</taxon>
        <taxon>Cyanophyceae</taxon>
        <taxon>Nostocales</taxon>
        <taxon>Nodulariaceae</taxon>
        <taxon>Chrysosporum</taxon>
    </lineage>
</organism>
<name>A0AA43GTY6_9CYAN</name>
<dbReference type="Proteomes" id="UP001159387">
    <property type="component" value="Unassembled WGS sequence"/>
</dbReference>
<sequence>MLTAQTMQRIWATVESTQVCTLLQVDDAALVQLLLQKLKSQEMLDTYTDNSLNSYIKSKLPLIRDTAEGRLCFEEGGH</sequence>
<evidence type="ECO:0000313" key="2">
    <source>
        <dbReference type="Proteomes" id="UP001159387"/>
    </source>
</evidence>
<comment type="caution">
    <text evidence="1">The sequence shown here is derived from an EMBL/GenBank/DDBJ whole genome shotgun (WGS) entry which is preliminary data.</text>
</comment>
<reference evidence="1 2" key="1">
    <citation type="journal article" date="2023" name="J. Phycol.">
        <title>Chrysosporum ovalisporum is synonymous with the true-branching cyanobacterium Umezakia natans (Nostocales/Aphanizomenonaceae).</title>
        <authorList>
            <person name="McGregor G.B."/>
            <person name="Sendall B.C."/>
            <person name="Niiyama Y."/>
            <person name="Tuji A."/>
            <person name="Willis A."/>
        </authorList>
    </citation>
    <scope>NUCLEOTIDE SEQUENCE [LARGE SCALE GENOMIC DNA]</scope>
    <source>
        <strain evidence="1 2">ANA360D</strain>
    </source>
</reference>
<proteinExistence type="predicted"/>
<dbReference type="EMBL" id="JANQDH010000098">
    <property type="protein sequence ID" value="MDH6061659.1"/>
    <property type="molecule type" value="Genomic_DNA"/>
</dbReference>
<keyword evidence="2" id="KW-1185">Reference proteome</keyword>
<dbReference type="AlphaFoldDB" id="A0AA43GTY6"/>
<dbReference type="RefSeq" id="WP_280655625.1">
    <property type="nucleotide sequence ID" value="NZ_JANQDH010000098.1"/>
</dbReference>
<evidence type="ECO:0000313" key="1">
    <source>
        <dbReference type="EMBL" id="MDH6061659.1"/>
    </source>
</evidence>
<gene>
    <name evidence="1" type="ORF">NWP17_14665</name>
</gene>